<proteinExistence type="predicted"/>
<name>A0ACC1BDA2_9ROSI</name>
<organism evidence="1 2">
    <name type="scientific">Pistacia atlantica</name>
    <dbReference type="NCBI Taxonomy" id="434234"/>
    <lineage>
        <taxon>Eukaryota</taxon>
        <taxon>Viridiplantae</taxon>
        <taxon>Streptophyta</taxon>
        <taxon>Embryophyta</taxon>
        <taxon>Tracheophyta</taxon>
        <taxon>Spermatophyta</taxon>
        <taxon>Magnoliopsida</taxon>
        <taxon>eudicotyledons</taxon>
        <taxon>Gunneridae</taxon>
        <taxon>Pentapetalae</taxon>
        <taxon>rosids</taxon>
        <taxon>malvids</taxon>
        <taxon>Sapindales</taxon>
        <taxon>Anacardiaceae</taxon>
        <taxon>Pistacia</taxon>
    </lineage>
</organism>
<dbReference type="EMBL" id="CM047901">
    <property type="protein sequence ID" value="KAJ0096943.1"/>
    <property type="molecule type" value="Genomic_DNA"/>
</dbReference>
<gene>
    <name evidence="1" type="ORF">Patl1_28382</name>
</gene>
<accession>A0ACC1BDA2</accession>
<reference evidence="2" key="1">
    <citation type="journal article" date="2023" name="G3 (Bethesda)">
        <title>Genome assembly and association tests identify interacting loci associated with vigor, precocity, and sex in interspecific pistachio rootstocks.</title>
        <authorList>
            <person name="Palmer W."/>
            <person name="Jacygrad E."/>
            <person name="Sagayaradj S."/>
            <person name="Cavanaugh K."/>
            <person name="Han R."/>
            <person name="Bertier L."/>
            <person name="Beede B."/>
            <person name="Kafkas S."/>
            <person name="Golino D."/>
            <person name="Preece J."/>
            <person name="Michelmore R."/>
        </authorList>
    </citation>
    <scope>NUCLEOTIDE SEQUENCE [LARGE SCALE GENOMIC DNA]</scope>
</reference>
<dbReference type="Proteomes" id="UP001164250">
    <property type="component" value="Chromosome 5"/>
</dbReference>
<evidence type="ECO:0000313" key="1">
    <source>
        <dbReference type="EMBL" id="KAJ0096943.1"/>
    </source>
</evidence>
<evidence type="ECO:0000313" key="2">
    <source>
        <dbReference type="Proteomes" id="UP001164250"/>
    </source>
</evidence>
<protein>
    <submittedName>
        <fullName evidence="1">Uncharacterized protein</fullName>
    </submittedName>
</protein>
<sequence length="984" mass="110132">MQPGLLSSLLPVGFEIPPNSAGGFLGLFNTTTSDSSQNQIVLVEFDTFPNEEWDPEVQHVGINTNSIFSANYTYWNASLHSGDTAEAWIIYNATTKTLNVSWIYSSTSSSSENSSLSLQVDLMEVLPEWVTIGFSAATSSVTERHQLLTWDFSSSLDVKEVSKGKDEKKIKLAVGLTVSLAADERLENVFDAEQVNCLMIVGLWCAHPDCNIRPSIRQAIQALQFEAAMPNLPVKMPVPIYHVPTHLASPAELLLTDSTLTRQMPDNIDVRISGIPLHCRWCGSTKESKKEYGYVAAMFRLQWIKLIQYRSKAAVIYIYMLNCHYYAVPLLHVAMATSFYNLLSSSLLFFFLLFLFVPSANSVSFKLTRFDSENTDIFYEGDAKASVGAVEFNSLSYLCRVGRAAYAENVRLWDSHSNELSDFTSHFSFSIDTKGSEFYGAGFAFYLAPVGFQIPPNSAGGFLGLFNTTTSDSSHNQIVLVEFDSFANPEWDPPVPHVGINTNSISSAVYTPWNASIHSDDTADVRITYNATTKNMSVSWTYRKTNGSLENSTLSYQIDLMKVLPEWVSVGFSAATGMYVERHQLFSWEFYSSLDTEESNEKKSEMIKLELSIAVLVGVLIAGAVLTFCIWWRRKYIQKEEEEINLASMNDDLERGAGPKRFSYKDLRSATKNFSKDRKLGEGGFGAVYKGYIIDLDMPVAVKKISSGSKQGRKEYITEVKIISRLRHRNLVQLIGWCHDRGEFLLVYEFMTNRSLDSHLFGKKSPLTWAVRYKMALGLASVVLYLHEEWEQCVVHRDIKSSNVMLDSSFNVKLGDFGLARLMDHELGLQTATGLAGTLGYMAPEYISTGRSSKESDVYSFGVVALEIATGRKAIDPLEQKSQTTLVQWTWELYGEGDFLSAVDERLHTFDETQAEYLMIVGLWCAHPDSSLRPTIRKAIQVLNFEAPLPNLPEKMPVPVYQIPTTSFTSTEPSITVSSLDTGR</sequence>
<keyword evidence="2" id="KW-1185">Reference proteome</keyword>
<comment type="caution">
    <text evidence="1">The sequence shown here is derived from an EMBL/GenBank/DDBJ whole genome shotgun (WGS) entry which is preliminary data.</text>
</comment>